<reference evidence="1" key="1">
    <citation type="submission" date="2024-03" db="EMBL/GenBank/DDBJ databases">
        <authorList>
            <consortium name="ELIXIR-Norway"/>
            <consortium name="Elixir Norway"/>
        </authorList>
    </citation>
    <scope>NUCLEOTIDE SEQUENCE</scope>
</reference>
<proteinExistence type="predicted"/>
<name>A0ABP1AM75_9BRYO</name>
<protein>
    <submittedName>
        <fullName evidence="1">Uncharacterized protein</fullName>
    </submittedName>
</protein>
<evidence type="ECO:0000313" key="2">
    <source>
        <dbReference type="Proteomes" id="UP001497522"/>
    </source>
</evidence>
<dbReference type="EMBL" id="OZ023714">
    <property type="protein sequence ID" value="CAK9863650.1"/>
    <property type="molecule type" value="Genomic_DNA"/>
</dbReference>
<accession>A0ABP1AM75</accession>
<organism evidence="1 2">
    <name type="scientific">Sphagnum jensenii</name>
    <dbReference type="NCBI Taxonomy" id="128206"/>
    <lineage>
        <taxon>Eukaryota</taxon>
        <taxon>Viridiplantae</taxon>
        <taxon>Streptophyta</taxon>
        <taxon>Embryophyta</taxon>
        <taxon>Bryophyta</taxon>
        <taxon>Sphagnophytina</taxon>
        <taxon>Sphagnopsida</taxon>
        <taxon>Sphagnales</taxon>
        <taxon>Sphagnaceae</taxon>
        <taxon>Sphagnum</taxon>
    </lineage>
</organism>
<keyword evidence="2" id="KW-1185">Reference proteome</keyword>
<sequence>MAKNCPSPASLSANPVPASVSVIGYVAKLDFRCSPSVTIASPVASNRLMESSAALFCVASRSSQLILPLSYSSYAYCNFIGLGRDPTSSVGIGIFLGKK</sequence>
<dbReference type="Proteomes" id="UP001497522">
    <property type="component" value="Chromosome 13"/>
</dbReference>
<evidence type="ECO:0000313" key="1">
    <source>
        <dbReference type="EMBL" id="CAK9863650.1"/>
    </source>
</evidence>
<gene>
    <name evidence="1" type="ORF">CSSPJE1EN2_LOCUS6645</name>
</gene>